<feature type="transmembrane region" description="Helical" evidence="5">
    <location>
        <begin position="108"/>
        <end position="126"/>
    </location>
</feature>
<evidence type="ECO:0000313" key="6">
    <source>
        <dbReference type="EMBL" id="MEA3570715.1"/>
    </source>
</evidence>
<name>A0ABU5PLF2_9BACL</name>
<keyword evidence="2 5" id="KW-0812">Transmembrane</keyword>
<evidence type="ECO:0000256" key="1">
    <source>
        <dbReference type="ARBA" id="ARBA00004127"/>
    </source>
</evidence>
<keyword evidence="6" id="KW-0489">Methyltransferase</keyword>
<feature type="transmembrane region" description="Helical" evidence="5">
    <location>
        <begin position="42"/>
        <end position="64"/>
    </location>
</feature>
<keyword evidence="4 5" id="KW-0472">Membrane</keyword>
<accession>A0ABU5PLF2</accession>
<protein>
    <submittedName>
        <fullName evidence="6">Isoprenylcysteine carboxylmethyltransferase family protein</fullName>
        <ecNumber evidence="6">2.1.1.100</ecNumber>
        <ecNumber evidence="6">2.1.1.334</ecNumber>
    </submittedName>
</protein>
<reference evidence="6 7" key="1">
    <citation type="submission" date="2023-12" db="EMBL/GenBank/DDBJ databases">
        <title>Whole genome sequencing of Paenibacillus phoenicis isolated from the Phoenix Mars Lander spacecraft assembly facility.</title>
        <authorList>
            <person name="Garcia A."/>
            <person name="Venkateswaran K."/>
        </authorList>
    </citation>
    <scope>NUCLEOTIDE SEQUENCE [LARGE SCALE GENOMIC DNA]</scope>
    <source>
        <strain evidence="6 7">3PO2SA</strain>
    </source>
</reference>
<evidence type="ECO:0000256" key="3">
    <source>
        <dbReference type="ARBA" id="ARBA00022989"/>
    </source>
</evidence>
<dbReference type="InterPro" id="IPR007318">
    <property type="entry name" value="Phopholipid_MeTrfase"/>
</dbReference>
<keyword evidence="3 5" id="KW-1133">Transmembrane helix</keyword>
<dbReference type="Proteomes" id="UP001292216">
    <property type="component" value="Unassembled WGS sequence"/>
</dbReference>
<evidence type="ECO:0000256" key="5">
    <source>
        <dbReference type="SAM" id="Phobius"/>
    </source>
</evidence>
<feature type="transmembrane region" description="Helical" evidence="5">
    <location>
        <begin position="12"/>
        <end position="30"/>
    </location>
</feature>
<sequence length="224" mass="25432">MHLLDKYAYGLWGSVLFNILFFGMFVFAAYKPQTKREWRTLGAFAAFIVALFSEMFGFPLTIYILTSTLGSKYPVLDPFTHLNGHLWVALAGGSTTLYSILHPLSNILIFAGIFIIGVGWKGIHAGKGEMVESGIYRIVRHPQYSGFVLSIIGFLVQWPTIITILMAPILLFMYTKLSKKEEKQMIEEFGGKYLEYKKSVPAFVPRRLLTRNEISEIAGTFRNR</sequence>
<proteinExistence type="predicted"/>
<dbReference type="EMBL" id="JAYERP010000001">
    <property type="protein sequence ID" value="MEA3570715.1"/>
    <property type="molecule type" value="Genomic_DNA"/>
</dbReference>
<gene>
    <name evidence="6" type="ORF">U9M73_11960</name>
</gene>
<evidence type="ECO:0000256" key="2">
    <source>
        <dbReference type="ARBA" id="ARBA00022692"/>
    </source>
</evidence>
<dbReference type="GO" id="GO:0004671">
    <property type="term" value="F:protein C-terminal S-isoprenylcysteine carboxyl O-methyltransferase activity"/>
    <property type="evidence" value="ECO:0007669"/>
    <property type="project" value="UniProtKB-EC"/>
</dbReference>
<dbReference type="EC" id="2.1.1.334" evidence="6"/>
<comment type="caution">
    <text evidence="6">The sequence shown here is derived from an EMBL/GenBank/DDBJ whole genome shotgun (WGS) entry which is preliminary data.</text>
</comment>
<dbReference type="PANTHER" id="PTHR12714:SF9">
    <property type="entry name" value="PROTEIN-S-ISOPRENYLCYSTEINE O-METHYLTRANSFERASE"/>
    <property type="match status" value="1"/>
</dbReference>
<dbReference type="PANTHER" id="PTHR12714">
    <property type="entry name" value="PROTEIN-S ISOPRENYLCYSTEINE O-METHYLTRANSFERASE"/>
    <property type="match status" value="1"/>
</dbReference>
<dbReference type="EC" id="2.1.1.100" evidence="6"/>
<dbReference type="RefSeq" id="WP_323077432.1">
    <property type="nucleotide sequence ID" value="NZ_CBCSKM010000018.1"/>
</dbReference>
<evidence type="ECO:0000313" key="7">
    <source>
        <dbReference type="Proteomes" id="UP001292216"/>
    </source>
</evidence>
<evidence type="ECO:0000256" key="4">
    <source>
        <dbReference type="ARBA" id="ARBA00023136"/>
    </source>
</evidence>
<dbReference type="GO" id="GO:0032259">
    <property type="term" value="P:methylation"/>
    <property type="evidence" value="ECO:0007669"/>
    <property type="project" value="UniProtKB-KW"/>
</dbReference>
<organism evidence="6 7">
    <name type="scientific">Paenibacillus phoenicis</name>
    <dbReference type="NCBI Taxonomy" id="554117"/>
    <lineage>
        <taxon>Bacteria</taxon>
        <taxon>Bacillati</taxon>
        <taxon>Bacillota</taxon>
        <taxon>Bacilli</taxon>
        <taxon>Bacillales</taxon>
        <taxon>Paenibacillaceae</taxon>
        <taxon>Paenibacillus</taxon>
    </lineage>
</organism>
<comment type="subcellular location">
    <subcellularLocation>
        <location evidence="1">Endomembrane system</location>
        <topology evidence="1">Multi-pass membrane protein</topology>
    </subcellularLocation>
</comment>
<keyword evidence="7" id="KW-1185">Reference proteome</keyword>
<dbReference type="Pfam" id="PF04191">
    <property type="entry name" value="PEMT"/>
    <property type="match status" value="1"/>
</dbReference>
<feature type="transmembrane region" description="Helical" evidence="5">
    <location>
        <begin position="146"/>
        <end position="174"/>
    </location>
</feature>
<dbReference type="Gene3D" id="1.20.120.1630">
    <property type="match status" value="1"/>
</dbReference>
<keyword evidence="6" id="KW-0808">Transferase</keyword>